<organism evidence="2 3">
    <name type="scientific">Lineolata rhizophorae</name>
    <dbReference type="NCBI Taxonomy" id="578093"/>
    <lineage>
        <taxon>Eukaryota</taxon>
        <taxon>Fungi</taxon>
        <taxon>Dikarya</taxon>
        <taxon>Ascomycota</taxon>
        <taxon>Pezizomycotina</taxon>
        <taxon>Dothideomycetes</taxon>
        <taxon>Dothideomycetes incertae sedis</taxon>
        <taxon>Lineolatales</taxon>
        <taxon>Lineolataceae</taxon>
        <taxon>Lineolata</taxon>
    </lineage>
</organism>
<proteinExistence type="predicted"/>
<reference evidence="2" key="1">
    <citation type="journal article" date="2020" name="Stud. Mycol.">
        <title>101 Dothideomycetes genomes: a test case for predicting lifestyles and emergence of pathogens.</title>
        <authorList>
            <person name="Haridas S."/>
            <person name="Albert R."/>
            <person name="Binder M."/>
            <person name="Bloem J."/>
            <person name="Labutti K."/>
            <person name="Salamov A."/>
            <person name="Andreopoulos B."/>
            <person name="Baker S."/>
            <person name="Barry K."/>
            <person name="Bills G."/>
            <person name="Bluhm B."/>
            <person name="Cannon C."/>
            <person name="Castanera R."/>
            <person name="Culley D."/>
            <person name="Daum C."/>
            <person name="Ezra D."/>
            <person name="Gonzalez J."/>
            <person name="Henrissat B."/>
            <person name="Kuo A."/>
            <person name="Liang C."/>
            <person name="Lipzen A."/>
            <person name="Lutzoni F."/>
            <person name="Magnuson J."/>
            <person name="Mondo S."/>
            <person name="Nolan M."/>
            <person name="Ohm R."/>
            <person name="Pangilinan J."/>
            <person name="Park H.-J."/>
            <person name="Ramirez L."/>
            <person name="Alfaro M."/>
            <person name="Sun H."/>
            <person name="Tritt A."/>
            <person name="Yoshinaga Y."/>
            <person name="Zwiers L.-H."/>
            <person name="Turgeon B."/>
            <person name="Goodwin S."/>
            <person name="Spatafora J."/>
            <person name="Crous P."/>
            <person name="Grigoriev I."/>
        </authorList>
    </citation>
    <scope>NUCLEOTIDE SEQUENCE</scope>
    <source>
        <strain evidence="2">ATCC 16933</strain>
    </source>
</reference>
<dbReference type="Proteomes" id="UP000799766">
    <property type="component" value="Unassembled WGS sequence"/>
</dbReference>
<accession>A0A6A6NMR0</accession>
<keyword evidence="3" id="KW-1185">Reference proteome</keyword>
<feature type="region of interest" description="Disordered" evidence="1">
    <location>
        <begin position="63"/>
        <end position="201"/>
    </location>
</feature>
<sequence>MFVGQPVRRRTGQEWGPASAWTVVGMECFVFSWVLPRRRPTVARGMSEPFGWRSRTWPFRPLVRQGSARGRSSQGRPFTGRRAVAMEGWRDSACRSAPNEGEETGSGSGTPRDRSQQATRGKRAPVAMQARPMKTPSPYVGADAQGGRQENAGPTSQGLAVSWRRVEQGGELWTNEGRQLRSPFGRAAEPRSKGQGRQPARKLALFAAASLRRSKRRCYADLRHGS</sequence>
<gene>
    <name evidence="2" type="ORF">BDY21DRAFT_147659</name>
</gene>
<name>A0A6A6NMR0_9PEZI</name>
<protein>
    <submittedName>
        <fullName evidence="2">Uncharacterized protein</fullName>
    </submittedName>
</protein>
<dbReference type="AlphaFoldDB" id="A0A6A6NMR0"/>
<evidence type="ECO:0000313" key="3">
    <source>
        <dbReference type="Proteomes" id="UP000799766"/>
    </source>
</evidence>
<evidence type="ECO:0000313" key="2">
    <source>
        <dbReference type="EMBL" id="KAF2452939.1"/>
    </source>
</evidence>
<dbReference type="EMBL" id="MU001701">
    <property type="protein sequence ID" value="KAF2452939.1"/>
    <property type="molecule type" value="Genomic_DNA"/>
</dbReference>
<evidence type="ECO:0000256" key="1">
    <source>
        <dbReference type="SAM" id="MobiDB-lite"/>
    </source>
</evidence>